<sequence>MSLFITFEGGEGSGKTVQARTLYRRLSRLAIPALLTHEPGGTSLGKKLGRWLKWAQDIDISPLTELLVFNASRAQLIDEVIHPNLE</sequence>
<gene>
    <name evidence="2" type="ORF">S03H2_09317</name>
</gene>
<evidence type="ECO:0000259" key="1">
    <source>
        <dbReference type="Pfam" id="PF02223"/>
    </source>
</evidence>
<feature type="domain" description="Thymidylate kinase-like" evidence="1">
    <location>
        <begin position="7"/>
        <end position="85"/>
    </location>
</feature>
<dbReference type="InterPro" id="IPR039430">
    <property type="entry name" value="Thymidylate_kin-like_dom"/>
</dbReference>
<dbReference type="CDD" id="cd01672">
    <property type="entry name" value="TMPK"/>
    <property type="match status" value="1"/>
</dbReference>
<accession>X1F0V8</accession>
<evidence type="ECO:0000313" key="2">
    <source>
        <dbReference type="EMBL" id="GAH23009.1"/>
    </source>
</evidence>
<dbReference type="EMBL" id="BARU01004705">
    <property type="protein sequence ID" value="GAH23009.1"/>
    <property type="molecule type" value="Genomic_DNA"/>
</dbReference>
<protein>
    <recommendedName>
        <fullName evidence="1">Thymidylate kinase-like domain-containing protein</fullName>
    </recommendedName>
</protein>
<feature type="non-terminal residue" evidence="2">
    <location>
        <position position="86"/>
    </location>
</feature>
<dbReference type="InterPro" id="IPR027417">
    <property type="entry name" value="P-loop_NTPase"/>
</dbReference>
<organism evidence="2">
    <name type="scientific">marine sediment metagenome</name>
    <dbReference type="NCBI Taxonomy" id="412755"/>
    <lineage>
        <taxon>unclassified sequences</taxon>
        <taxon>metagenomes</taxon>
        <taxon>ecological metagenomes</taxon>
    </lineage>
</organism>
<dbReference type="Pfam" id="PF02223">
    <property type="entry name" value="Thymidylate_kin"/>
    <property type="match status" value="1"/>
</dbReference>
<reference evidence="2" key="1">
    <citation type="journal article" date="2014" name="Front. Microbiol.">
        <title>High frequency of phylogenetically diverse reductive dehalogenase-homologous genes in deep subseafloor sedimentary metagenomes.</title>
        <authorList>
            <person name="Kawai M."/>
            <person name="Futagami T."/>
            <person name="Toyoda A."/>
            <person name="Takaki Y."/>
            <person name="Nishi S."/>
            <person name="Hori S."/>
            <person name="Arai W."/>
            <person name="Tsubouchi T."/>
            <person name="Morono Y."/>
            <person name="Uchiyama I."/>
            <person name="Ito T."/>
            <person name="Fujiyama A."/>
            <person name="Inagaki F."/>
            <person name="Takami H."/>
        </authorList>
    </citation>
    <scope>NUCLEOTIDE SEQUENCE</scope>
    <source>
        <strain evidence="2">Expedition CK06-06</strain>
    </source>
</reference>
<name>X1F0V8_9ZZZZ</name>
<dbReference type="AlphaFoldDB" id="X1F0V8"/>
<dbReference type="Gene3D" id="3.40.50.300">
    <property type="entry name" value="P-loop containing nucleotide triphosphate hydrolases"/>
    <property type="match status" value="1"/>
</dbReference>
<comment type="caution">
    <text evidence="2">The sequence shown here is derived from an EMBL/GenBank/DDBJ whole genome shotgun (WGS) entry which is preliminary data.</text>
</comment>
<dbReference type="SUPFAM" id="SSF52540">
    <property type="entry name" value="P-loop containing nucleoside triphosphate hydrolases"/>
    <property type="match status" value="1"/>
</dbReference>
<proteinExistence type="predicted"/>